<dbReference type="InterPro" id="IPR036236">
    <property type="entry name" value="Znf_C2H2_sf"/>
</dbReference>
<name>A0A2K5APR5_9ARCH</name>
<dbReference type="SUPFAM" id="SSF57667">
    <property type="entry name" value="beta-beta-alpha zinc fingers"/>
    <property type="match status" value="1"/>
</dbReference>
<dbReference type="RefSeq" id="WP_172437509.1">
    <property type="nucleotide sequence ID" value="NZ_LT981265.1"/>
</dbReference>
<keyword evidence="3" id="KW-1185">Reference proteome</keyword>
<evidence type="ECO:0000313" key="3">
    <source>
        <dbReference type="Proteomes" id="UP000236248"/>
    </source>
</evidence>
<accession>A0A2K5APR5</accession>
<dbReference type="Proteomes" id="UP000236248">
    <property type="component" value="Chromosome NCAV"/>
</dbReference>
<dbReference type="PROSITE" id="PS50157">
    <property type="entry name" value="ZINC_FINGER_C2H2_2"/>
    <property type="match status" value="1"/>
</dbReference>
<dbReference type="PROSITE" id="PS00028">
    <property type="entry name" value="ZINC_FINGER_C2H2_1"/>
    <property type="match status" value="1"/>
</dbReference>
<dbReference type="AlphaFoldDB" id="A0A2K5APR5"/>
<dbReference type="InterPro" id="IPR013087">
    <property type="entry name" value="Znf_C2H2_type"/>
</dbReference>
<gene>
    <name evidence="2" type="ORF">NCAV_0438</name>
</gene>
<evidence type="ECO:0000259" key="1">
    <source>
        <dbReference type="PROSITE" id="PS50157"/>
    </source>
</evidence>
<dbReference type="EMBL" id="LT981265">
    <property type="protein sequence ID" value="SPC33632.1"/>
    <property type="molecule type" value="Genomic_DNA"/>
</dbReference>
<dbReference type="GeneID" id="41594533"/>
<dbReference type="Gene3D" id="3.30.160.60">
    <property type="entry name" value="Classic Zinc Finger"/>
    <property type="match status" value="1"/>
</dbReference>
<protein>
    <submittedName>
        <fullName evidence="2">C2H2 Zn finger protein</fullName>
    </submittedName>
</protein>
<reference evidence="3" key="1">
    <citation type="submission" date="2018-01" db="EMBL/GenBank/DDBJ databases">
        <authorList>
            <person name="Kerou L M."/>
        </authorList>
    </citation>
    <scope>NUCLEOTIDE SEQUENCE [LARGE SCALE GENOMIC DNA]</scope>
    <source>
        <strain evidence="3">SCU2</strain>
    </source>
</reference>
<proteinExistence type="predicted"/>
<dbReference type="KEGG" id="ncv:NCAV_0438"/>
<evidence type="ECO:0000313" key="2">
    <source>
        <dbReference type="EMBL" id="SPC33632.1"/>
    </source>
</evidence>
<feature type="domain" description="C2H2-type" evidence="1">
    <location>
        <begin position="14"/>
        <end position="41"/>
    </location>
</feature>
<sequence>MQHVQVVHNSSTPYWCVECNMAFSNGNELREHARRYHTYKK</sequence>
<organism evidence="2 3">
    <name type="scientific">Candidatus Nitrosocaldus cavascurensis</name>
    <dbReference type="NCBI Taxonomy" id="2058097"/>
    <lineage>
        <taxon>Archaea</taxon>
        <taxon>Nitrososphaerota</taxon>
        <taxon>Nitrososphaeria</taxon>
        <taxon>Candidatus Nitrosocaldales</taxon>
        <taxon>Candidatus Nitrosocaldaceae</taxon>
        <taxon>Candidatus Nitrosocaldus</taxon>
    </lineage>
</organism>